<accession>A0ABQ0ACE4</accession>
<comment type="similarity">
    <text evidence="3">Belongs to the TRAFAC class YlqF/YawG GTPase family. MTG1 subfamily.</text>
</comment>
<protein>
    <recommendedName>
        <fullName evidence="3">Ribosome biogenesis GTPase A</fullName>
    </recommendedName>
</protein>
<evidence type="ECO:0000256" key="1">
    <source>
        <dbReference type="ARBA" id="ARBA00022741"/>
    </source>
</evidence>
<dbReference type="PANTHER" id="PTHR45782">
    <property type="entry name" value="MITOCHONDRIAL RIBOSOME-ASSOCIATED GTPASE 1"/>
    <property type="match status" value="1"/>
</dbReference>
<keyword evidence="1 3" id="KW-0547">Nucleotide-binding</keyword>
<dbReference type="InterPro" id="IPR019991">
    <property type="entry name" value="GTP-bd_ribosome_bgen"/>
</dbReference>
<sequence length="316" mass="35547">MAINWYPGHMHKARKQIIEILPKIDVIIEIVDARIPYSSENPVIAEFKGNKPCIKILSKSDLANEDTTAAWQNHFSEQKNVQSLAINTLKAGDVKIIPDLIRKLAPERTVKTKKIHVLIVGIPNVGKSTLINALAGRSAAKVGNEPAVTKAQQQIHVDDDIVLNDTPGILWPKVENENSGYRLAMTGAIRDTAIDYEDIALYALGHFTQYQPNELMKRYQLNELPDTQEHDWDILLLETIGRKRGAKGGGGHVNFHKASEILIHDYRAGEIGRITLETPEMMAAEEIVVAKIRAEKEEKEKVRKEKERLKRSGKRH</sequence>
<keyword evidence="6" id="KW-1185">Reference proteome</keyword>
<dbReference type="Gene3D" id="3.40.50.300">
    <property type="entry name" value="P-loop containing nucleotide triphosphate hydrolases"/>
    <property type="match status" value="1"/>
</dbReference>
<proteinExistence type="inferred from homology"/>
<comment type="subcellular location">
    <subcellularLocation>
        <location evidence="3">Cytoplasm</location>
    </subcellularLocation>
</comment>
<keyword evidence="2 3" id="KW-0342">GTP-binding</keyword>
<reference evidence="5 6" key="1">
    <citation type="submission" date="2024-04" db="EMBL/GenBank/DDBJ databases">
        <title>Draft genome sequence of Sessilibacter corallicola NBRC 116591.</title>
        <authorList>
            <person name="Miyakawa T."/>
            <person name="Kusuya Y."/>
            <person name="Miura T."/>
        </authorList>
    </citation>
    <scope>NUCLEOTIDE SEQUENCE [LARGE SCALE GENOMIC DNA]</scope>
    <source>
        <strain evidence="5 6">KU-00831-HH</strain>
    </source>
</reference>
<evidence type="ECO:0000256" key="2">
    <source>
        <dbReference type="ARBA" id="ARBA00023134"/>
    </source>
</evidence>
<name>A0ABQ0ACE4_9GAMM</name>
<dbReference type="Proteomes" id="UP001465153">
    <property type="component" value="Unassembled WGS sequence"/>
</dbReference>
<keyword evidence="3" id="KW-0963">Cytoplasm</keyword>
<evidence type="ECO:0000259" key="4">
    <source>
        <dbReference type="PROSITE" id="PS51721"/>
    </source>
</evidence>
<gene>
    <name evidence="5" type="primary">ylqF</name>
    <name evidence="5" type="ORF">NBRC116591_31010</name>
</gene>
<dbReference type="NCBIfam" id="TIGR03596">
    <property type="entry name" value="GTPase_YlqF"/>
    <property type="match status" value="1"/>
</dbReference>
<dbReference type="InterPro" id="IPR016478">
    <property type="entry name" value="GTPase_MTG1"/>
</dbReference>
<dbReference type="PIRSF" id="PIRSF006230">
    <property type="entry name" value="MG442"/>
    <property type="match status" value="1"/>
</dbReference>
<evidence type="ECO:0000256" key="3">
    <source>
        <dbReference type="PIRNR" id="PIRNR006230"/>
    </source>
</evidence>
<dbReference type="InterPro" id="IPR027417">
    <property type="entry name" value="P-loop_NTPase"/>
</dbReference>
<dbReference type="Pfam" id="PF01926">
    <property type="entry name" value="MMR_HSR1"/>
    <property type="match status" value="1"/>
</dbReference>
<dbReference type="PROSITE" id="PS51721">
    <property type="entry name" value="G_CP"/>
    <property type="match status" value="1"/>
</dbReference>
<dbReference type="Gene3D" id="1.10.1580.10">
    <property type="match status" value="1"/>
</dbReference>
<dbReference type="PRINTS" id="PR00326">
    <property type="entry name" value="GTP1OBG"/>
</dbReference>
<dbReference type="SUPFAM" id="SSF52540">
    <property type="entry name" value="P-loop containing nucleoside triphosphate hydrolases"/>
    <property type="match status" value="1"/>
</dbReference>
<dbReference type="InterPro" id="IPR006073">
    <property type="entry name" value="GTP-bd"/>
</dbReference>
<evidence type="ECO:0000313" key="6">
    <source>
        <dbReference type="Proteomes" id="UP001465153"/>
    </source>
</evidence>
<feature type="domain" description="CP-type G" evidence="4">
    <location>
        <begin position="14"/>
        <end position="172"/>
    </location>
</feature>
<dbReference type="RefSeq" id="WP_353303841.1">
    <property type="nucleotide sequence ID" value="NZ_BAABWN010000010.1"/>
</dbReference>
<dbReference type="PANTHER" id="PTHR45782:SF4">
    <property type="entry name" value="MITOCHONDRIAL RIBOSOME-ASSOCIATED GTPASE 1"/>
    <property type="match status" value="1"/>
</dbReference>
<dbReference type="InterPro" id="IPR030378">
    <property type="entry name" value="G_CP_dom"/>
</dbReference>
<organism evidence="5 6">
    <name type="scientific">Sessilibacter corallicola</name>
    <dbReference type="NCBI Taxonomy" id="2904075"/>
    <lineage>
        <taxon>Bacteria</taxon>
        <taxon>Pseudomonadati</taxon>
        <taxon>Pseudomonadota</taxon>
        <taxon>Gammaproteobacteria</taxon>
        <taxon>Cellvibrionales</taxon>
        <taxon>Cellvibrionaceae</taxon>
        <taxon>Sessilibacter</taxon>
    </lineage>
</organism>
<comment type="function">
    <text evidence="3">Required for a late step of 50S ribosomal subunit assembly. Has GTPase activity.</text>
</comment>
<dbReference type="EMBL" id="BAABWN010000010">
    <property type="protein sequence ID" value="GAA6169290.1"/>
    <property type="molecule type" value="Genomic_DNA"/>
</dbReference>
<comment type="caution">
    <text evidence="5">The sequence shown here is derived from an EMBL/GenBank/DDBJ whole genome shotgun (WGS) entry which is preliminary data.</text>
</comment>
<dbReference type="InterPro" id="IPR023179">
    <property type="entry name" value="GTP-bd_ortho_bundle_sf"/>
</dbReference>
<evidence type="ECO:0000313" key="5">
    <source>
        <dbReference type="EMBL" id="GAA6169290.1"/>
    </source>
</evidence>
<dbReference type="CDD" id="cd01856">
    <property type="entry name" value="YlqF"/>
    <property type="match status" value="1"/>
</dbReference>